<name>A0ABU1LBF3_9FLAO</name>
<gene>
    <name evidence="2" type="ORF">J2781_000966</name>
</gene>
<dbReference type="Pfam" id="PF12702">
    <property type="entry name" value="Lipocalin_3"/>
    <property type="match status" value="1"/>
</dbReference>
<evidence type="ECO:0000313" key="3">
    <source>
        <dbReference type="Proteomes" id="UP001184853"/>
    </source>
</evidence>
<organism evidence="2 3">
    <name type="scientific">Chryseobacterium geocarposphaerae</name>
    <dbReference type="NCBI Taxonomy" id="1416776"/>
    <lineage>
        <taxon>Bacteria</taxon>
        <taxon>Pseudomonadati</taxon>
        <taxon>Bacteroidota</taxon>
        <taxon>Flavobacteriia</taxon>
        <taxon>Flavobacteriales</taxon>
        <taxon>Weeksellaceae</taxon>
        <taxon>Chryseobacterium group</taxon>
        <taxon>Chryseobacterium</taxon>
    </lineage>
</organism>
<sequence length="136" mass="14622">MKKNAIAMITFGILAACNPPSQAKNGNSSSSEAQDSGNKAKLIGQWLQPIPGMESEKQGFQLYEDGTAASVNMHTLKYEKWGNSGDTLFLWNHSEGVKIPSSSIDTLVIKKLDGLQLVVSPVGSSPSYEETYAKGK</sequence>
<dbReference type="Gene3D" id="2.40.128.280">
    <property type="match status" value="1"/>
</dbReference>
<feature type="domain" description="Lipocalin-like" evidence="1">
    <location>
        <begin position="39"/>
        <end position="133"/>
    </location>
</feature>
<dbReference type="InterPro" id="IPR024311">
    <property type="entry name" value="Lipocalin-like"/>
</dbReference>
<protein>
    <recommendedName>
        <fullName evidence="1">Lipocalin-like domain-containing protein</fullName>
    </recommendedName>
</protein>
<keyword evidence="3" id="KW-1185">Reference proteome</keyword>
<evidence type="ECO:0000259" key="1">
    <source>
        <dbReference type="Pfam" id="PF12702"/>
    </source>
</evidence>
<dbReference type="Proteomes" id="UP001184853">
    <property type="component" value="Unassembled WGS sequence"/>
</dbReference>
<accession>A0ABU1LBF3</accession>
<dbReference type="PROSITE" id="PS51257">
    <property type="entry name" value="PROKAR_LIPOPROTEIN"/>
    <property type="match status" value="1"/>
</dbReference>
<proteinExistence type="predicted"/>
<comment type="caution">
    <text evidence="2">The sequence shown here is derived from an EMBL/GenBank/DDBJ whole genome shotgun (WGS) entry which is preliminary data.</text>
</comment>
<evidence type="ECO:0000313" key="2">
    <source>
        <dbReference type="EMBL" id="MDR6404051.1"/>
    </source>
</evidence>
<reference evidence="2 3" key="1">
    <citation type="submission" date="2023-07" db="EMBL/GenBank/DDBJ databases">
        <title>Sorghum-associated microbial communities from plants grown in Nebraska, USA.</title>
        <authorList>
            <person name="Schachtman D."/>
        </authorList>
    </citation>
    <scope>NUCLEOTIDE SEQUENCE [LARGE SCALE GENOMIC DNA]</scope>
    <source>
        <strain evidence="2 3">DS1709</strain>
    </source>
</reference>
<dbReference type="RefSeq" id="WP_115980530.1">
    <property type="nucleotide sequence ID" value="NZ_JAVDQS010000002.1"/>
</dbReference>
<dbReference type="EMBL" id="JAVDQS010000002">
    <property type="protein sequence ID" value="MDR6404051.1"/>
    <property type="molecule type" value="Genomic_DNA"/>
</dbReference>